<dbReference type="EMBL" id="ABEU02000018">
    <property type="status" value="NOT_ANNOTATED_CDS"/>
    <property type="molecule type" value="Genomic_DNA"/>
</dbReference>
<dbReference type="InterPro" id="IPR036236">
    <property type="entry name" value="Znf_C2H2_sf"/>
</dbReference>
<dbReference type="Gramene" id="Pp3c18_21380V3.2">
    <property type="protein sequence ID" value="Pp3c18_21380V3.2"/>
    <property type="gene ID" value="Pp3c18_21380"/>
</dbReference>
<keyword evidence="2" id="KW-0863">Zinc-finger</keyword>
<evidence type="ECO:0000256" key="1">
    <source>
        <dbReference type="ARBA" id="ARBA00023452"/>
    </source>
</evidence>
<keyword evidence="2" id="KW-0479">Metal-binding</keyword>
<feature type="compositionally biased region" description="Polar residues" evidence="3">
    <location>
        <begin position="457"/>
        <end position="466"/>
    </location>
</feature>
<evidence type="ECO:0000313" key="6">
    <source>
        <dbReference type="Proteomes" id="UP000006727"/>
    </source>
</evidence>
<evidence type="ECO:0000313" key="5">
    <source>
        <dbReference type="EnsemblPlants" id="Pp3c18_21380V3.2"/>
    </source>
</evidence>
<gene>
    <name evidence="5" type="primary">LOC112295471</name>
</gene>
<feature type="region of interest" description="Disordered" evidence="3">
    <location>
        <begin position="441"/>
        <end position="487"/>
    </location>
</feature>
<keyword evidence="2" id="KW-0862">Zinc</keyword>
<dbReference type="GO" id="GO:0010468">
    <property type="term" value="P:regulation of gene expression"/>
    <property type="evidence" value="ECO:0000318"/>
    <property type="project" value="GO_Central"/>
</dbReference>
<dbReference type="InterPro" id="IPR013087">
    <property type="entry name" value="Znf_C2H2_type"/>
</dbReference>
<evidence type="ECO:0000256" key="3">
    <source>
        <dbReference type="SAM" id="MobiDB-lite"/>
    </source>
</evidence>
<dbReference type="GO" id="GO:0008270">
    <property type="term" value="F:zinc ion binding"/>
    <property type="evidence" value="ECO:0007669"/>
    <property type="project" value="UniProtKB-KW"/>
</dbReference>
<dbReference type="Pfam" id="PF00096">
    <property type="entry name" value="zf-C2H2"/>
    <property type="match status" value="1"/>
</dbReference>
<dbReference type="FunCoup" id="A0A7I4BG63">
    <property type="interactions" value="1630"/>
</dbReference>
<dbReference type="PROSITE" id="PS00028">
    <property type="entry name" value="ZINC_FINGER_C2H2_1"/>
    <property type="match status" value="2"/>
</dbReference>
<dbReference type="PANTHER" id="PTHR45878">
    <property type="entry name" value="ZINC FINGER PROTEIN WIP2"/>
    <property type="match status" value="1"/>
</dbReference>
<feature type="domain" description="C2H2-type" evidence="4">
    <location>
        <begin position="261"/>
        <end position="290"/>
    </location>
</feature>
<dbReference type="Proteomes" id="UP000006727">
    <property type="component" value="Chromosome 18"/>
</dbReference>
<dbReference type="PROSITE" id="PS50157">
    <property type="entry name" value="ZINC_FINGER_C2H2_2"/>
    <property type="match status" value="2"/>
</dbReference>
<dbReference type="AlphaFoldDB" id="A0A7I4BG63"/>
<comment type="similarity">
    <text evidence="1">Belongs to the WIP C2H2-type zinc-finger protein family.</text>
</comment>
<evidence type="ECO:0000256" key="2">
    <source>
        <dbReference type="PROSITE-ProRule" id="PRU00042"/>
    </source>
</evidence>
<reference evidence="5 6" key="2">
    <citation type="journal article" date="2018" name="Plant J.">
        <title>The Physcomitrella patens chromosome-scale assembly reveals moss genome structure and evolution.</title>
        <authorList>
            <person name="Lang D."/>
            <person name="Ullrich K.K."/>
            <person name="Murat F."/>
            <person name="Fuchs J."/>
            <person name="Jenkins J."/>
            <person name="Haas F.B."/>
            <person name="Piednoel M."/>
            <person name="Gundlach H."/>
            <person name="Van Bel M."/>
            <person name="Meyberg R."/>
            <person name="Vives C."/>
            <person name="Morata J."/>
            <person name="Symeonidi A."/>
            <person name="Hiss M."/>
            <person name="Muchero W."/>
            <person name="Kamisugi Y."/>
            <person name="Saleh O."/>
            <person name="Blanc G."/>
            <person name="Decker E.L."/>
            <person name="van Gessel N."/>
            <person name="Grimwood J."/>
            <person name="Hayes R.D."/>
            <person name="Graham S.W."/>
            <person name="Gunter L.E."/>
            <person name="McDaniel S.F."/>
            <person name="Hoernstein S.N.W."/>
            <person name="Larsson A."/>
            <person name="Li F.W."/>
            <person name="Perroud P.F."/>
            <person name="Phillips J."/>
            <person name="Ranjan P."/>
            <person name="Rokshar D.S."/>
            <person name="Rothfels C.J."/>
            <person name="Schneider L."/>
            <person name="Shu S."/>
            <person name="Stevenson D.W."/>
            <person name="Thummler F."/>
            <person name="Tillich M."/>
            <person name="Villarreal Aguilar J.C."/>
            <person name="Widiez T."/>
            <person name="Wong G.K."/>
            <person name="Wymore A."/>
            <person name="Zhang Y."/>
            <person name="Zimmer A.D."/>
            <person name="Quatrano R.S."/>
            <person name="Mayer K.F.X."/>
            <person name="Goodstein D."/>
            <person name="Casacuberta J.M."/>
            <person name="Vandepoele K."/>
            <person name="Reski R."/>
            <person name="Cuming A.C."/>
            <person name="Tuskan G.A."/>
            <person name="Maumus F."/>
            <person name="Salse J."/>
            <person name="Schmutz J."/>
            <person name="Rensing S.A."/>
        </authorList>
    </citation>
    <scope>NUCLEOTIDE SEQUENCE [LARGE SCALE GENOMIC DNA]</scope>
    <source>
        <strain evidence="5 6">cv. Gransden 2004</strain>
    </source>
</reference>
<protein>
    <recommendedName>
        <fullName evidence="4">C2H2-type domain-containing protein</fullName>
    </recommendedName>
</protein>
<dbReference type="GO" id="GO:0003700">
    <property type="term" value="F:DNA-binding transcription factor activity"/>
    <property type="evidence" value="ECO:0007669"/>
    <property type="project" value="InterPro"/>
</dbReference>
<feature type="domain" description="C2H2-type" evidence="4">
    <location>
        <begin position="315"/>
        <end position="344"/>
    </location>
</feature>
<dbReference type="SUPFAM" id="SSF57667">
    <property type="entry name" value="beta-beta-alpha zinc fingers"/>
    <property type="match status" value="2"/>
</dbReference>
<dbReference type="SMART" id="SM00355">
    <property type="entry name" value="ZnF_C2H2"/>
    <property type="match status" value="3"/>
</dbReference>
<reference evidence="5 6" key="1">
    <citation type="journal article" date="2008" name="Science">
        <title>The Physcomitrella genome reveals evolutionary insights into the conquest of land by plants.</title>
        <authorList>
            <person name="Rensing S."/>
            <person name="Lang D."/>
            <person name="Zimmer A."/>
            <person name="Terry A."/>
            <person name="Salamov A."/>
            <person name="Shapiro H."/>
            <person name="Nishiyama T."/>
            <person name="Perroud P.-F."/>
            <person name="Lindquist E."/>
            <person name="Kamisugi Y."/>
            <person name="Tanahashi T."/>
            <person name="Sakakibara K."/>
            <person name="Fujita T."/>
            <person name="Oishi K."/>
            <person name="Shin-I T."/>
            <person name="Kuroki Y."/>
            <person name="Toyoda A."/>
            <person name="Suzuki Y."/>
            <person name="Hashimoto A."/>
            <person name="Yamaguchi K."/>
            <person name="Sugano A."/>
            <person name="Kohara Y."/>
            <person name="Fujiyama A."/>
            <person name="Anterola A."/>
            <person name="Aoki S."/>
            <person name="Ashton N."/>
            <person name="Barbazuk W.B."/>
            <person name="Barker E."/>
            <person name="Bennetzen J."/>
            <person name="Bezanilla M."/>
            <person name="Blankenship R."/>
            <person name="Cho S.H."/>
            <person name="Dutcher S."/>
            <person name="Estelle M."/>
            <person name="Fawcett J.A."/>
            <person name="Gundlach H."/>
            <person name="Hanada K."/>
            <person name="Heyl A."/>
            <person name="Hicks K.A."/>
            <person name="Hugh J."/>
            <person name="Lohr M."/>
            <person name="Mayer K."/>
            <person name="Melkozernov A."/>
            <person name="Murata T."/>
            <person name="Nelson D."/>
            <person name="Pils B."/>
            <person name="Prigge M."/>
            <person name="Reiss B."/>
            <person name="Renner T."/>
            <person name="Rombauts S."/>
            <person name="Rushton P."/>
            <person name="Sanderfoot A."/>
            <person name="Schween G."/>
            <person name="Shiu S.-H."/>
            <person name="Stueber K."/>
            <person name="Theodoulou F.L."/>
            <person name="Tu H."/>
            <person name="Van de Peer Y."/>
            <person name="Verrier P.J."/>
            <person name="Waters E."/>
            <person name="Wood A."/>
            <person name="Yang L."/>
            <person name="Cove D."/>
            <person name="Cuming A."/>
            <person name="Hasebe M."/>
            <person name="Lucas S."/>
            <person name="Mishler D.B."/>
            <person name="Reski R."/>
            <person name="Grigoriev I."/>
            <person name="Quatrano R.S."/>
            <person name="Boore J.L."/>
        </authorList>
    </citation>
    <scope>NUCLEOTIDE SEQUENCE [LARGE SCALE GENOMIC DNA]</scope>
    <source>
        <strain evidence="5 6">cv. Gransden 2004</strain>
    </source>
</reference>
<proteinExistence type="inferred from homology"/>
<dbReference type="PANTHER" id="PTHR45878:SF44">
    <property type="entry name" value="C2H2-TYPE DOMAIN-CONTAINING PROTEIN"/>
    <property type="match status" value="1"/>
</dbReference>
<dbReference type="InterPro" id="IPR043584">
    <property type="entry name" value="WIP1/2/3/4/5/6"/>
</dbReference>
<organism evidence="5 6">
    <name type="scientific">Physcomitrium patens</name>
    <name type="common">Spreading-leaved earth moss</name>
    <name type="synonym">Physcomitrella patens</name>
    <dbReference type="NCBI Taxonomy" id="3218"/>
    <lineage>
        <taxon>Eukaryota</taxon>
        <taxon>Viridiplantae</taxon>
        <taxon>Streptophyta</taxon>
        <taxon>Embryophyta</taxon>
        <taxon>Bryophyta</taxon>
        <taxon>Bryophytina</taxon>
        <taxon>Bryopsida</taxon>
        <taxon>Funariidae</taxon>
        <taxon>Funariales</taxon>
        <taxon>Funariaceae</taxon>
        <taxon>Physcomitrium</taxon>
    </lineage>
</organism>
<accession>A0A7I4BG63</accession>
<feature type="compositionally biased region" description="Low complexity" evidence="3">
    <location>
        <begin position="441"/>
        <end position="450"/>
    </location>
</feature>
<dbReference type="Gene3D" id="3.30.160.60">
    <property type="entry name" value="Classic Zinc Finger"/>
    <property type="match status" value="2"/>
</dbReference>
<name>A0A7I4BG63_PHYPA</name>
<sequence>MALAATPALSTFYGMEATNLLQAPNFSGNPSYMLNDAGPLSLGYGFSSGGSSLYNYGDNAALAVSWDAYLTRDCSNFNPPNTLSQSLSFSDSSVYSTDESDLFMSNNSDELFQLINECNLLSAGSSVSTIHPNLVSTLKNMVSPGLVGSCISQGDMTCHNAQAAVLDQLALTQTWMEQHQQEQLQHDNIDSLRSALMRHSQPQVMVPKVELHDFTSTVGAMVPMATISDLKPQKADEKSETEDSIEAAVVSLDLIKNRRPFRCQHEGCNKTFKNPQTMKMHHKTHYSDGSAASKACMLPTLSSSLKAGHNKKIPSRCPKCKKTFVGLYELRRHYGRKHSEGEKPFGCRKCGKKFYIEVLKNLLILLSVAVFCHVHPLPSLQAIRANDADVTKVDVRDHEKLCGEPIECKCGLKFAFKCNLVAHKKAHPACQDHLLNNSNSTTSNNQSSYSDDSEQSPCSLRSSPRSGTKRAREPASPIQSSLHVPLPDFEGIPEAPAFKMARHDLAWMSFPTDTSLLCASNVNYPPISFTNLPLSSRYPNQGDSQEHFSSKVHPISSTYPEAVNCEMGIVSTNSPLRHGPADVASLPSAPTKSATPWANFFYSFSHEAVSV</sequence>
<reference evidence="5" key="3">
    <citation type="submission" date="2020-12" db="UniProtKB">
        <authorList>
            <consortium name="EnsemblPlants"/>
        </authorList>
    </citation>
    <scope>IDENTIFICATION</scope>
</reference>
<evidence type="ECO:0000259" key="4">
    <source>
        <dbReference type="PROSITE" id="PS50157"/>
    </source>
</evidence>
<dbReference type="InParanoid" id="A0A7I4BG63"/>
<dbReference type="EnsemblPlants" id="Pp3c18_21380V3.2">
    <property type="protein sequence ID" value="Pp3c18_21380V3.2"/>
    <property type="gene ID" value="Pp3c18_21380"/>
</dbReference>
<keyword evidence="6" id="KW-1185">Reference proteome</keyword>